<evidence type="ECO:0000313" key="9">
    <source>
        <dbReference type="Proteomes" id="UP000679725"/>
    </source>
</evidence>
<dbReference type="Proteomes" id="UP000679725">
    <property type="component" value="Unassembled WGS sequence"/>
</dbReference>
<dbReference type="SUPFAM" id="SSF51306">
    <property type="entry name" value="LexA/Signal peptidase"/>
    <property type="match status" value="1"/>
</dbReference>
<keyword evidence="6" id="KW-0472">Membrane</keyword>
<feature type="domain" description="Peptidase S26" evidence="7">
    <location>
        <begin position="344"/>
        <end position="387"/>
    </location>
</feature>
<evidence type="ECO:0000259" key="7">
    <source>
        <dbReference type="Pfam" id="PF10502"/>
    </source>
</evidence>
<comment type="catalytic activity">
    <reaction evidence="1 6">
        <text>Cleavage of hydrophobic, N-terminal signal or leader sequences from secreted and periplasmic proteins.</text>
        <dbReference type="EC" id="3.4.21.89"/>
    </reaction>
</comment>
<dbReference type="InterPro" id="IPR019533">
    <property type="entry name" value="Peptidase_S26"/>
</dbReference>
<evidence type="ECO:0000256" key="5">
    <source>
        <dbReference type="ARBA" id="ARBA00022801"/>
    </source>
</evidence>
<evidence type="ECO:0000256" key="4">
    <source>
        <dbReference type="ARBA" id="ARBA00019232"/>
    </source>
</evidence>
<dbReference type="Pfam" id="PF10502">
    <property type="entry name" value="Peptidase_S26"/>
    <property type="match status" value="2"/>
</dbReference>
<comment type="subcellular location">
    <subcellularLocation>
        <location evidence="6">Membrane</location>
        <topology evidence="6">Single-pass type II membrane protein</topology>
    </subcellularLocation>
</comment>
<evidence type="ECO:0000256" key="1">
    <source>
        <dbReference type="ARBA" id="ARBA00000677"/>
    </source>
</evidence>
<dbReference type="NCBIfam" id="TIGR02227">
    <property type="entry name" value="sigpep_I_bact"/>
    <property type="match status" value="2"/>
</dbReference>
<proteinExistence type="inferred from homology"/>
<dbReference type="PANTHER" id="PTHR43390">
    <property type="entry name" value="SIGNAL PEPTIDASE I"/>
    <property type="match status" value="1"/>
</dbReference>
<protein>
    <recommendedName>
        <fullName evidence="4 6">Signal peptidase I</fullName>
        <ecNumber evidence="3 6">3.4.21.89</ecNumber>
    </recommendedName>
</protein>
<dbReference type="PROSITE" id="PS00761">
    <property type="entry name" value="SPASE_I_3"/>
    <property type="match status" value="1"/>
</dbReference>
<name>A0ABN7R3E6_9BACT</name>
<organism evidence="8 9">
    <name type="scientific">Dyadobacter linearis</name>
    <dbReference type="NCBI Taxonomy" id="2823330"/>
    <lineage>
        <taxon>Bacteria</taxon>
        <taxon>Pseudomonadati</taxon>
        <taxon>Bacteroidota</taxon>
        <taxon>Cytophagia</taxon>
        <taxon>Cytophagales</taxon>
        <taxon>Spirosomataceae</taxon>
        <taxon>Dyadobacter</taxon>
    </lineage>
</organism>
<dbReference type="EMBL" id="CAJRAU010000002">
    <property type="protein sequence ID" value="CAG5068680.1"/>
    <property type="molecule type" value="Genomic_DNA"/>
</dbReference>
<evidence type="ECO:0000256" key="2">
    <source>
        <dbReference type="ARBA" id="ARBA00009370"/>
    </source>
</evidence>
<keyword evidence="9" id="KW-1185">Reference proteome</keyword>
<keyword evidence="6" id="KW-0645">Protease</keyword>
<comment type="similarity">
    <text evidence="2 6">Belongs to the peptidase S26 family.</text>
</comment>
<evidence type="ECO:0000256" key="6">
    <source>
        <dbReference type="RuleBase" id="RU362042"/>
    </source>
</evidence>
<sequence length="410" mass="46931">MLFIKGSVTCDSSNHNPEMSVLELAPKSKQQPRKKSAFREWFDSILFAVVAATIIRWLFFSAFVIPTPSMENSLLVGDYLFVSRMHYGTTTPITPLQVPLTHQTIWGTQIPSYLDWIQLPQFRLPGFTNVKNGDVVVFNLPVEHPDSYQKYSNVLPDLHPHPADLRSNYIKRCVAIAGDKLEIRGGQVFVNGKPMQNPPRLQNEYFVSTTTQVNEENIFHKNGIADYAQFTETFGDSITANDQFGYIVKTTSDIVAKLKTYDFVKRIDPILLDKGLKEPFLFPGAEQLDWNKDNFGPIIIPKEGTTVQLNEINSALYGEVIKNYDGNSDIAFENGRLTQRGKILETYTFKQDYYFMMGDNRHDSADSRYWGFVPKDHIVGKAVFVWMSIDPNPTSFLRKIRWDRIFRIIG</sequence>
<dbReference type="EC" id="3.4.21.89" evidence="3 6"/>
<accession>A0ABN7R3E6</accession>
<dbReference type="InterPro" id="IPR036286">
    <property type="entry name" value="LexA/Signal_pep-like_sf"/>
</dbReference>
<dbReference type="CDD" id="cd06530">
    <property type="entry name" value="S26_SPase_I"/>
    <property type="match status" value="2"/>
</dbReference>
<keyword evidence="6" id="KW-0812">Transmembrane</keyword>
<comment type="caution">
    <text evidence="8">The sequence shown here is derived from an EMBL/GenBank/DDBJ whole genome shotgun (WGS) entry which is preliminary data.</text>
</comment>
<reference evidence="8 9" key="1">
    <citation type="submission" date="2021-04" db="EMBL/GenBank/DDBJ databases">
        <authorList>
            <person name="Rodrigo-Torres L."/>
            <person name="Arahal R. D."/>
            <person name="Lucena T."/>
        </authorList>
    </citation>
    <scope>NUCLEOTIDE SEQUENCE [LARGE SCALE GENOMIC DNA]</scope>
    <source>
        <strain evidence="8 9">CECT 9623</strain>
    </source>
</reference>
<dbReference type="PRINTS" id="PR00727">
    <property type="entry name" value="LEADERPTASE"/>
</dbReference>
<keyword evidence="6" id="KW-1133">Transmembrane helix</keyword>
<dbReference type="InterPro" id="IPR000223">
    <property type="entry name" value="Pept_S26A_signal_pept_1"/>
</dbReference>
<evidence type="ECO:0000313" key="8">
    <source>
        <dbReference type="EMBL" id="CAG5068680.1"/>
    </source>
</evidence>
<gene>
    <name evidence="8" type="ORF">DYBT9623_01412</name>
</gene>
<evidence type="ECO:0000256" key="3">
    <source>
        <dbReference type="ARBA" id="ARBA00013208"/>
    </source>
</evidence>
<dbReference type="InterPro" id="IPR019758">
    <property type="entry name" value="Pept_S26A_signal_pept_1_CS"/>
</dbReference>
<keyword evidence="5 6" id="KW-0378">Hydrolase</keyword>
<feature type="domain" description="Peptidase S26" evidence="7">
    <location>
        <begin position="39"/>
        <end position="205"/>
    </location>
</feature>
<feature type="transmembrane region" description="Helical" evidence="6">
    <location>
        <begin position="41"/>
        <end position="65"/>
    </location>
</feature>
<dbReference type="PANTHER" id="PTHR43390:SF1">
    <property type="entry name" value="CHLOROPLAST PROCESSING PEPTIDASE"/>
    <property type="match status" value="1"/>
</dbReference>
<dbReference type="Gene3D" id="2.10.109.10">
    <property type="entry name" value="Umud Fragment, subunit A"/>
    <property type="match status" value="2"/>
</dbReference>